<dbReference type="Pfam" id="PF07228">
    <property type="entry name" value="SpoIIE"/>
    <property type="match status" value="1"/>
</dbReference>
<name>A0A951QK78_9CYAN</name>
<dbReference type="Proteomes" id="UP000729701">
    <property type="component" value="Unassembled WGS sequence"/>
</dbReference>
<accession>A0A951QK78</accession>
<dbReference type="Pfam" id="PF00672">
    <property type="entry name" value="HAMP"/>
    <property type="match status" value="1"/>
</dbReference>
<proteinExistence type="predicted"/>
<dbReference type="SMART" id="SM00304">
    <property type="entry name" value="HAMP"/>
    <property type="match status" value="1"/>
</dbReference>
<dbReference type="CDD" id="cd06225">
    <property type="entry name" value="HAMP"/>
    <property type="match status" value="1"/>
</dbReference>
<evidence type="ECO:0000259" key="4">
    <source>
        <dbReference type="PROSITE" id="PS50885"/>
    </source>
</evidence>
<evidence type="ECO:0000313" key="6">
    <source>
        <dbReference type="Proteomes" id="UP000729701"/>
    </source>
</evidence>
<organism evidence="5 6">
    <name type="scientific">Cyanomargarita calcarea GSE-NOS-MK-12-04C</name>
    <dbReference type="NCBI Taxonomy" id="2839659"/>
    <lineage>
        <taxon>Bacteria</taxon>
        <taxon>Bacillati</taxon>
        <taxon>Cyanobacteriota</taxon>
        <taxon>Cyanophyceae</taxon>
        <taxon>Nostocales</taxon>
        <taxon>Cyanomargaritaceae</taxon>
        <taxon>Cyanomargarita</taxon>
    </lineage>
</organism>
<reference evidence="5" key="2">
    <citation type="journal article" date="2022" name="Microbiol. Resour. Announc.">
        <title>Metagenome Sequencing to Explore Phylogenomics of Terrestrial Cyanobacteria.</title>
        <authorList>
            <person name="Ward R.D."/>
            <person name="Stajich J.E."/>
            <person name="Johansen J.R."/>
            <person name="Huntemann M."/>
            <person name="Clum A."/>
            <person name="Foster B."/>
            <person name="Foster B."/>
            <person name="Roux S."/>
            <person name="Palaniappan K."/>
            <person name="Varghese N."/>
            <person name="Mukherjee S."/>
            <person name="Reddy T.B.K."/>
            <person name="Daum C."/>
            <person name="Copeland A."/>
            <person name="Chen I.A."/>
            <person name="Ivanova N.N."/>
            <person name="Kyrpides N.C."/>
            <person name="Shapiro N."/>
            <person name="Eloe-Fadrosh E.A."/>
            <person name="Pietrasiak N."/>
        </authorList>
    </citation>
    <scope>NUCLEOTIDE SEQUENCE</scope>
    <source>
        <strain evidence="5">GSE-NOS-MK-12-04C</strain>
    </source>
</reference>
<keyword evidence="3" id="KW-0812">Transmembrane</keyword>
<dbReference type="InterPro" id="IPR001932">
    <property type="entry name" value="PPM-type_phosphatase-like_dom"/>
</dbReference>
<reference evidence="5" key="1">
    <citation type="submission" date="2021-05" db="EMBL/GenBank/DDBJ databases">
        <authorList>
            <person name="Pietrasiak N."/>
            <person name="Ward R."/>
            <person name="Stajich J.E."/>
            <person name="Kurbessoian T."/>
        </authorList>
    </citation>
    <scope>NUCLEOTIDE SEQUENCE</scope>
    <source>
        <strain evidence="5">GSE-NOS-MK-12-04C</strain>
    </source>
</reference>
<dbReference type="EMBL" id="JAHHGZ010000009">
    <property type="protein sequence ID" value="MBW4667869.1"/>
    <property type="molecule type" value="Genomic_DNA"/>
</dbReference>
<keyword evidence="3" id="KW-1133">Transmembrane helix</keyword>
<dbReference type="GO" id="GO:0016791">
    <property type="term" value="F:phosphatase activity"/>
    <property type="evidence" value="ECO:0007669"/>
    <property type="project" value="TreeGrafter"/>
</dbReference>
<dbReference type="PANTHER" id="PTHR43156">
    <property type="entry name" value="STAGE II SPORULATION PROTEIN E-RELATED"/>
    <property type="match status" value="1"/>
</dbReference>
<evidence type="ECO:0000256" key="3">
    <source>
        <dbReference type="SAM" id="Phobius"/>
    </source>
</evidence>
<keyword evidence="1" id="KW-0378">Hydrolase</keyword>
<evidence type="ECO:0000313" key="5">
    <source>
        <dbReference type="EMBL" id="MBW4667869.1"/>
    </source>
</evidence>
<dbReference type="InterPro" id="IPR007892">
    <property type="entry name" value="CHASE4"/>
</dbReference>
<dbReference type="GO" id="GO:0016020">
    <property type="term" value="C:membrane"/>
    <property type="evidence" value="ECO:0007669"/>
    <property type="project" value="InterPro"/>
</dbReference>
<feature type="transmembrane region" description="Helical" evidence="3">
    <location>
        <begin position="273"/>
        <end position="293"/>
    </location>
</feature>
<dbReference type="InterPro" id="IPR003660">
    <property type="entry name" value="HAMP_dom"/>
</dbReference>
<feature type="transmembrane region" description="Helical" evidence="3">
    <location>
        <begin position="7"/>
        <end position="25"/>
    </location>
</feature>
<keyword evidence="3" id="KW-0472">Membrane</keyword>
<dbReference type="SMART" id="SM00331">
    <property type="entry name" value="PP2C_SIG"/>
    <property type="match status" value="1"/>
</dbReference>
<dbReference type="PANTHER" id="PTHR43156:SF2">
    <property type="entry name" value="STAGE II SPORULATION PROTEIN E"/>
    <property type="match status" value="1"/>
</dbReference>
<dbReference type="GO" id="GO:0007165">
    <property type="term" value="P:signal transduction"/>
    <property type="evidence" value="ECO:0007669"/>
    <property type="project" value="InterPro"/>
</dbReference>
<comment type="caution">
    <text evidence="5">The sequence shown here is derived from an EMBL/GenBank/DDBJ whole genome shotgun (WGS) entry which is preliminary data.</text>
</comment>
<keyword evidence="2" id="KW-0175">Coiled coil</keyword>
<dbReference type="SUPFAM" id="SSF81606">
    <property type="entry name" value="PP2C-like"/>
    <property type="match status" value="1"/>
</dbReference>
<dbReference type="Pfam" id="PF05228">
    <property type="entry name" value="CHASE4"/>
    <property type="match status" value="1"/>
</dbReference>
<sequence length="623" mass="69919">MKLRQKTLVIVSMTLTGLIGVLYFASSTILMGSIRSSEENEARQTVKGVQNLLAQSQKNFSDRFADWSAWDDTYKFIQDRNQEYITTNLIPKQLTILKVNYMVYVNTAGERIYSTGYDEKNKTGLSIPQELSSRILNKNDLLLTTTKQTGIMLLPTGMMWVTSQPILTSDATGPVRGSLIIGRRIDQNTIDELSQLARLKLKIYRFNDPQLPNSIESIRTALSQSQNLTVEPLSEETLAGYLLINDIDGKPGFILQVDIPRTTYKQGKANLKYLIVSLIFAGLVFDAVVIFLLERWILSRLSLLVSGVNRVRDTNDLALRLSIDGQDEMSNLTANINNMLDALAHSDDQQKQTLGQLADANSKIQTLNKELKSENVRMGTELEITRQLQQKILPKPKELEQIPDLDIAGFMEPASEVGGDYYDIIQTDGKVIISIGDVTGHGLESAILMIMVQTAIRTLLVSNITNYSLFLNLLNQVIFENVQRMNSDKTLTLALLDCDKGKITLSGQHEEMIVVRADGQVERINTVDLGFPIGLEPDIQDFIAQREVQLFAGDGVVLYTDGLTEAENEGEQPYGIERLCDLLQHNWHHTARSIQETIIKDLRNYIGKEVLHDDVTLLVIKQK</sequence>
<evidence type="ECO:0000256" key="1">
    <source>
        <dbReference type="ARBA" id="ARBA00022801"/>
    </source>
</evidence>
<dbReference type="InterPro" id="IPR036457">
    <property type="entry name" value="PPM-type-like_dom_sf"/>
</dbReference>
<dbReference type="Gene3D" id="6.10.340.10">
    <property type="match status" value="1"/>
</dbReference>
<protein>
    <submittedName>
        <fullName evidence="5">SpoIIE family protein phosphatase</fullName>
    </submittedName>
</protein>
<dbReference type="InterPro" id="IPR052016">
    <property type="entry name" value="Bact_Sigma-Reg"/>
</dbReference>
<evidence type="ECO:0000256" key="2">
    <source>
        <dbReference type="SAM" id="Coils"/>
    </source>
</evidence>
<feature type="domain" description="HAMP" evidence="4">
    <location>
        <begin position="295"/>
        <end position="348"/>
    </location>
</feature>
<feature type="coiled-coil region" evidence="2">
    <location>
        <begin position="350"/>
        <end position="377"/>
    </location>
</feature>
<dbReference type="Gene3D" id="3.60.40.10">
    <property type="entry name" value="PPM-type phosphatase domain"/>
    <property type="match status" value="1"/>
</dbReference>
<dbReference type="PROSITE" id="PS50885">
    <property type="entry name" value="HAMP"/>
    <property type="match status" value="1"/>
</dbReference>
<dbReference type="AlphaFoldDB" id="A0A951QK78"/>
<gene>
    <name evidence="5" type="ORF">KME60_10670</name>
</gene>